<feature type="domain" description="PAC" evidence="15">
    <location>
        <begin position="745"/>
        <end position="798"/>
    </location>
</feature>
<protein>
    <recommendedName>
        <fullName evidence="3">histidine kinase</fullName>
        <ecNumber evidence="3">2.7.13.3</ecNumber>
    </recommendedName>
</protein>
<keyword evidence="9 12" id="KW-1133">Transmembrane helix</keyword>
<dbReference type="InterPro" id="IPR007895">
    <property type="entry name" value="MASE1"/>
</dbReference>
<dbReference type="InterPro" id="IPR013767">
    <property type="entry name" value="PAS_fold"/>
</dbReference>
<evidence type="ECO:0000313" key="17">
    <source>
        <dbReference type="EMBL" id="MBO0662144.1"/>
    </source>
</evidence>
<dbReference type="InterPro" id="IPR000014">
    <property type="entry name" value="PAS"/>
</dbReference>
<accession>A0A939FZC8</accession>
<keyword evidence="6" id="KW-0808">Transferase</keyword>
<dbReference type="GO" id="GO:0000155">
    <property type="term" value="F:phosphorelay sensor kinase activity"/>
    <property type="evidence" value="ECO:0007669"/>
    <property type="project" value="InterPro"/>
</dbReference>
<dbReference type="GO" id="GO:0005886">
    <property type="term" value="C:plasma membrane"/>
    <property type="evidence" value="ECO:0007669"/>
    <property type="project" value="UniProtKB-SubCell"/>
</dbReference>
<dbReference type="PROSITE" id="PS50112">
    <property type="entry name" value="PAS"/>
    <property type="match status" value="2"/>
</dbReference>
<dbReference type="PANTHER" id="PTHR43047">
    <property type="entry name" value="TWO-COMPONENT HISTIDINE PROTEIN KINASE"/>
    <property type="match status" value="1"/>
</dbReference>
<dbReference type="InterPro" id="IPR003594">
    <property type="entry name" value="HATPase_dom"/>
</dbReference>
<evidence type="ECO:0000259" key="13">
    <source>
        <dbReference type="PROSITE" id="PS50109"/>
    </source>
</evidence>
<dbReference type="PRINTS" id="PR00344">
    <property type="entry name" value="BCTRLSENSOR"/>
</dbReference>
<dbReference type="Gene3D" id="3.30.450.20">
    <property type="entry name" value="PAS domain"/>
    <property type="match status" value="3"/>
</dbReference>
<dbReference type="SUPFAM" id="SSF47384">
    <property type="entry name" value="Homodimeric domain of signal transducing histidine kinase"/>
    <property type="match status" value="1"/>
</dbReference>
<evidence type="ECO:0000256" key="2">
    <source>
        <dbReference type="ARBA" id="ARBA00004651"/>
    </source>
</evidence>
<dbReference type="SMART" id="SM00091">
    <property type="entry name" value="PAS"/>
    <property type="match status" value="3"/>
</dbReference>
<feature type="transmembrane region" description="Helical" evidence="12">
    <location>
        <begin position="85"/>
        <end position="106"/>
    </location>
</feature>
<dbReference type="Gene3D" id="1.10.287.130">
    <property type="match status" value="1"/>
</dbReference>
<dbReference type="InterPro" id="IPR036097">
    <property type="entry name" value="HisK_dim/P_sf"/>
</dbReference>
<dbReference type="InterPro" id="IPR006189">
    <property type="entry name" value="CHASE_dom"/>
</dbReference>
<dbReference type="SMART" id="SM00387">
    <property type="entry name" value="HATPase_c"/>
    <property type="match status" value="1"/>
</dbReference>
<reference evidence="17" key="1">
    <citation type="submission" date="2021-03" db="EMBL/GenBank/DDBJ databases">
        <title>Whole genome sequence of Jiella sp. CQZ9-1.</title>
        <authorList>
            <person name="Tuo L."/>
        </authorList>
    </citation>
    <scope>NUCLEOTIDE SEQUENCE</scope>
    <source>
        <strain evidence="17">CQZ9-1</strain>
    </source>
</reference>
<dbReference type="RefSeq" id="WP_207256889.1">
    <property type="nucleotide sequence ID" value="NZ_JAFMPP010000003.1"/>
</dbReference>
<comment type="catalytic activity">
    <reaction evidence="1">
        <text>ATP + protein L-histidine = ADP + protein N-phospho-L-histidine.</text>
        <dbReference type="EC" id="2.7.13.3"/>
    </reaction>
</comment>
<keyword evidence="10" id="KW-0902">Two-component regulatory system</keyword>
<comment type="subcellular location">
    <subcellularLocation>
        <location evidence="2">Cell membrane</location>
        <topology evidence="2">Multi-pass membrane protein</topology>
    </subcellularLocation>
</comment>
<evidence type="ECO:0000256" key="10">
    <source>
        <dbReference type="ARBA" id="ARBA00023012"/>
    </source>
</evidence>
<dbReference type="Pfam" id="PF00512">
    <property type="entry name" value="HisKA"/>
    <property type="match status" value="1"/>
</dbReference>
<dbReference type="Gene3D" id="3.30.450.350">
    <property type="entry name" value="CHASE domain"/>
    <property type="match status" value="1"/>
</dbReference>
<evidence type="ECO:0000256" key="7">
    <source>
        <dbReference type="ARBA" id="ARBA00022692"/>
    </source>
</evidence>
<dbReference type="GO" id="GO:0009927">
    <property type="term" value="F:histidine phosphotransfer kinase activity"/>
    <property type="evidence" value="ECO:0007669"/>
    <property type="project" value="TreeGrafter"/>
</dbReference>
<evidence type="ECO:0000256" key="11">
    <source>
        <dbReference type="ARBA" id="ARBA00023136"/>
    </source>
</evidence>
<feature type="transmembrane region" description="Helical" evidence="12">
    <location>
        <begin position="195"/>
        <end position="217"/>
    </location>
</feature>
<dbReference type="InterPro" id="IPR001610">
    <property type="entry name" value="PAC"/>
</dbReference>
<dbReference type="PANTHER" id="PTHR43047:SF72">
    <property type="entry name" value="OSMOSENSING HISTIDINE PROTEIN KINASE SLN1"/>
    <property type="match status" value="1"/>
</dbReference>
<evidence type="ECO:0000256" key="8">
    <source>
        <dbReference type="ARBA" id="ARBA00022777"/>
    </source>
</evidence>
<dbReference type="Pfam" id="PF13426">
    <property type="entry name" value="PAS_9"/>
    <property type="match status" value="1"/>
</dbReference>
<dbReference type="InterPro" id="IPR004358">
    <property type="entry name" value="Sig_transdc_His_kin-like_C"/>
</dbReference>
<dbReference type="PROSITE" id="PS50113">
    <property type="entry name" value="PAC"/>
    <property type="match status" value="2"/>
</dbReference>
<keyword evidence="7 12" id="KW-0812">Transmembrane</keyword>
<dbReference type="EC" id="2.7.13.3" evidence="3"/>
<dbReference type="SMART" id="SM00388">
    <property type="entry name" value="HisKA"/>
    <property type="match status" value="1"/>
</dbReference>
<keyword evidence="5" id="KW-0597">Phosphoprotein</keyword>
<dbReference type="CDD" id="cd00130">
    <property type="entry name" value="PAS"/>
    <property type="match status" value="3"/>
</dbReference>
<keyword evidence="11 12" id="KW-0472">Membrane</keyword>
<evidence type="ECO:0000259" key="14">
    <source>
        <dbReference type="PROSITE" id="PS50112"/>
    </source>
</evidence>
<comment type="caution">
    <text evidence="17">The sequence shown here is derived from an EMBL/GenBank/DDBJ whole genome shotgun (WGS) entry which is preliminary data.</text>
</comment>
<feature type="transmembrane region" description="Helical" evidence="12">
    <location>
        <begin position="59"/>
        <end position="79"/>
    </location>
</feature>
<feature type="domain" description="CHASE" evidence="16">
    <location>
        <begin position="319"/>
        <end position="480"/>
    </location>
</feature>
<dbReference type="NCBIfam" id="TIGR00229">
    <property type="entry name" value="sensory_box"/>
    <property type="match status" value="2"/>
</dbReference>
<organism evidence="17 18">
    <name type="scientific">Jiella flava</name>
    <dbReference type="NCBI Taxonomy" id="2816857"/>
    <lineage>
        <taxon>Bacteria</taxon>
        <taxon>Pseudomonadati</taxon>
        <taxon>Pseudomonadota</taxon>
        <taxon>Alphaproteobacteria</taxon>
        <taxon>Hyphomicrobiales</taxon>
        <taxon>Aurantimonadaceae</taxon>
        <taxon>Jiella</taxon>
    </lineage>
</organism>
<dbReference type="InterPro" id="IPR005467">
    <property type="entry name" value="His_kinase_dom"/>
</dbReference>
<feature type="transmembrane region" description="Helical" evidence="12">
    <location>
        <begin position="126"/>
        <end position="150"/>
    </location>
</feature>
<dbReference type="Pfam" id="PF08447">
    <property type="entry name" value="PAS_3"/>
    <property type="match status" value="1"/>
</dbReference>
<evidence type="ECO:0000256" key="5">
    <source>
        <dbReference type="ARBA" id="ARBA00022553"/>
    </source>
</evidence>
<evidence type="ECO:0000256" key="4">
    <source>
        <dbReference type="ARBA" id="ARBA00022475"/>
    </source>
</evidence>
<dbReference type="Pfam" id="PF02518">
    <property type="entry name" value="HATPase_c"/>
    <property type="match status" value="1"/>
</dbReference>
<feature type="transmembrane region" description="Helical" evidence="12">
    <location>
        <begin position="162"/>
        <end position="183"/>
    </location>
</feature>
<dbReference type="InterPro" id="IPR003661">
    <property type="entry name" value="HisK_dim/P_dom"/>
</dbReference>
<dbReference type="InterPro" id="IPR042240">
    <property type="entry name" value="CHASE_sf"/>
</dbReference>
<keyword evidence="4" id="KW-1003">Cell membrane</keyword>
<dbReference type="InterPro" id="IPR011006">
    <property type="entry name" value="CheY-like_superfamily"/>
</dbReference>
<gene>
    <name evidence="17" type="ORF">J1C48_06125</name>
</gene>
<sequence length="1289" mass="141058">MSVRDTSLKVVASLAALYVIFGWLGLALAVPPGYATIVWPASGIAVAGLLFSGPAQWPAIFIGSFMVNFSAGAAATGTIFEMPTFVSAICIAVGSTLQSVAAFTLIKKAYRIPIALRGLHDIVGMIVVGAVLPCLLSATIGVAALVLAGIMPHDSLIENWAIWYTGDMVGILAVVPVALLNPWRPWDPLWKQTPITRFTLAAYIVLALPIIATFYAWKITSVITYQRNAESFHVLAEDNIQALKHRIESYKQSLNAGVGLLQTTSTVTLDQWRRFVETIEIDKNLRGISGIGVIRAVKRSNLPFFLANAEVNGVAGIRVHPETTGDELFIIEYIEPLKLNAQAVGLDIAFEANRLDAAVASRDSGQATITGRILLVQDHTQSPGFLLLRPFYDRSKSLETVEERRAAFRGWVYAPFVGLHFLDGLTSSQGTKLRLRVYDGATENPETAIFDSNPDLRSDHAPHFTMTRRIDVMHRHWTLVWESLPPFEESLGTSEPKLVLLGGAIGTILLAVLLYSLARREDDVQKLVHLKTRELAARASENRAIVDNAAIGFIVLDDSLTIVAANGATRGMLGFSSEDMVGWPVSAFLNFDLEGDSAQSRGFDDHFPTSGETSDSCPAIVSATTKDGAVILLDMQRSQWRAEAGDLRWTLILRDVTEEWRISSALETSEKRWSHALQGANLGVFDINLVTGRSFVSETWKTMLGFSPDARIEPQTEWLTRVHPDDLPYVQAADIECLDGRRDRSIAEYRLQRADDQWIWLRSDATVIERDASGKATRLIGVQMDVTQLRDAEAALQASRKRFESAIENAPVGMALLNLKGDWMQLNGSLCELMGLREEEIKASPIEDIFHPDDSGEIQALFDRLRNSPGSRVMSEHRLITSDDRIIWCLVGASLVRDDVKDHVGNYIILQFQDITHRKEVERLKTEFVSMVSHELRTPLTSIRGSLGLVVGTQANKLPETVVNLLRIAHNNCERLISLINDILDMEKIASRGMAFDFENYDLGLAVESAIEATQAIFDKGQITVETIKPDAATPIYVDADRLHQVLVNLLSNAAKFSPKGGVITVTITQNGESTHVSVADQGPGIPDTFKDKIFSRFSQADSSSTRAKGGTGLGLHISKMIVERMDGEIGFYNAATGGAVFTVTLPLAATRDEKTIVAPAERQIASGAELPKGLHIEADSDFAEIVQTMLHGRLVLDHVATIKEFRAAVAREAYDFYVSDGLLPDGSIDDVLAEISQSATARPVVALTTKEVDSDATILIDVIIKSRASEKEIVAAIIEASNAALRAA</sequence>
<evidence type="ECO:0000313" key="18">
    <source>
        <dbReference type="Proteomes" id="UP000664122"/>
    </source>
</evidence>
<dbReference type="Pfam" id="PF03924">
    <property type="entry name" value="CHASE"/>
    <property type="match status" value="1"/>
</dbReference>
<feature type="domain" description="PAC" evidence="15">
    <location>
        <begin position="873"/>
        <end position="927"/>
    </location>
</feature>
<evidence type="ECO:0000259" key="15">
    <source>
        <dbReference type="PROSITE" id="PS50113"/>
    </source>
</evidence>
<proteinExistence type="predicted"/>
<dbReference type="InterPro" id="IPR035965">
    <property type="entry name" value="PAS-like_dom_sf"/>
</dbReference>
<dbReference type="PROSITE" id="PS50839">
    <property type="entry name" value="CHASE"/>
    <property type="match status" value="1"/>
</dbReference>
<evidence type="ECO:0000256" key="3">
    <source>
        <dbReference type="ARBA" id="ARBA00012438"/>
    </source>
</evidence>
<dbReference type="CDD" id="cd00082">
    <property type="entry name" value="HisKA"/>
    <property type="match status" value="1"/>
</dbReference>
<dbReference type="SMART" id="SM00086">
    <property type="entry name" value="PAC"/>
    <property type="match status" value="3"/>
</dbReference>
<feature type="transmembrane region" description="Helical" evidence="12">
    <location>
        <begin position="7"/>
        <end position="28"/>
    </location>
</feature>
<dbReference type="PROSITE" id="PS50109">
    <property type="entry name" value="HIS_KIN"/>
    <property type="match status" value="1"/>
</dbReference>
<keyword evidence="18" id="KW-1185">Reference proteome</keyword>
<feature type="transmembrane region" description="Helical" evidence="12">
    <location>
        <begin position="34"/>
        <end position="52"/>
    </location>
</feature>
<dbReference type="SMART" id="SM01079">
    <property type="entry name" value="CHASE"/>
    <property type="match status" value="1"/>
</dbReference>
<feature type="domain" description="Histidine kinase" evidence="13">
    <location>
        <begin position="931"/>
        <end position="1150"/>
    </location>
</feature>
<dbReference type="Proteomes" id="UP000664122">
    <property type="component" value="Unassembled WGS sequence"/>
</dbReference>
<dbReference type="SUPFAM" id="SSF55874">
    <property type="entry name" value="ATPase domain of HSP90 chaperone/DNA topoisomerase II/histidine kinase"/>
    <property type="match status" value="1"/>
</dbReference>
<evidence type="ECO:0000256" key="9">
    <source>
        <dbReference type="ARBA" id="ARBA00022989"/>
    </source>
</evidence>
<evidence type="ECO:0000256" key="6">
    <source>
        <dbReference type="ARBA" id="ARBA00022679"/>
    </source>
</evidence>
<keyword evidence="8" id="KW-0418">Kinase</keyword>
<name>A0A939FZC8_9HYPH</name>
<feature type="domain" description="PAS" evidence="14">
    <location>
        <begin position="538"/>
        <end position="582"/>
    </location>
</feature>
<dbReference type="Pfam" id="PF05231">
    <property type="entry name" value="MASE1"/>
    <property type="match status" value="1"/>
</dbReference>
<dbReference type="FunFam" id="3.30.565.10:FF:000006">
    <property type="entry name" value="Sensor histidine kinase WalK"/>
    <property type="match status" value="1"/>
</dbReference>
<dbReference type="Gene3D" id="3.30.565.10">
    <property type="entry name" value="Histidine kinase-like ATPase, C-terminal domain"/>
    <property type="match status" value="1"/>
</dbReference>
<dbReference type="InterPro" id="IPR000700">
    <property type="entry name" value="PAS-assoc_C"/>
</dbReference>
<dbReference type="SUPFAM" id="SSF55785">
    <property type="entry name" value="PYP-like sensor domain (PAS domain)"/>
    <property type="match status" value="3"/>
</dbReference>
<dbReference type="SUPFAM" id="SSF52172">
    <property type="entry name" value="CheY-like"/>
    <property type="match status" value="1"/>
</dbReference>
<evidence type="ECO:0000256" key="1">
    <source>
        <dbReference type="ARBA" id="ARBA00000085"/>
    </source>
</evidence>
<feature type="domain" description="PAS" evidence="14">
    <location>
        <begin position="799"/>
        <end position="869"/>
    </location>
</feature>
<dbReference type="Pfam" id="PF00989">
    <property type="entry name" value="PAS"/>
    <property type="match status" value="1"/>
</dbReference>
<dbReference type="FunFam" id="1.10.287.130:FF:000001">
    <property type="entry name" value="Two-component sensor histidine kinase"/>
    <property type="match status" value="1"/>
</dbReference>
<evidence type="ECO:0000259" key="16">
    <source>
        <dbReference type="PROSITE" id="PS50839"/>
    </source>
</evidence>
<dbReference type="GO" id="GO:0006355">
    <property type="term" value="P:regulation of DNA-templated transcription"/>
    <property type="evidence" value="ECO:0007669"/>
    <property type="project" value="InterPro"/>
</dbReference>
<evidence type="ECO:0000256" key="12">
    <source>
        <dbReference type="SAM" id="Phobius"/>
    </source>
</evidence>
<dbReference type="InterPro" id="IPR036890">
    <property type="entry name" value="HATPase_C_sf"/>
</dbReference>
<dbReference type="InterPro" id="IPR013655">
    <property type="entry name" value="PAS_fold_3"/>
</dbReference>
<dbReference type="EMBL" id="JAFMPP010000003">
    <property type="protein sequence ID" value="MBO0662144.1"/>
    <property type="molecule type" value="Genomic_DNA"/>
</dbReference>